<dbReference type="AlphaFoldDB" id="A0A3B0YXG5"/>
<organism evidence="1">
    <name type="scientific">hydrothermal vent metagenome</name>
    <dbReference type="NCBI Taxonomy" id="652676"/>
    <lineage>
        <taxon>unclassified sequences</taxon>
        <taxon>metagenomes</taxon>
        <taxon>ecological metagenomes</taxon>
    </lineage>
</organism>
<name>A0A3B0YXG5_9ZZZZ</name>
<dbReference type="EMBL" id="UOFP01000105">
    <property type="protein sequence ID" value="VAW85718.1"/>
    <property type="molecule type" value="Genomic_DNA"/>
</dbReference>
<accession>A0A3B0YXG5</accession>
<evidence type="ECO:0000313" key="1">
    <source>
        <dbReference type="EMBL" id="VAW85718.1"/>
    </source>
</evidence>
<gene>
    <name evidence="1" type="ORF">MNBD_GAMMA18-515</name>
</gene>
<proteinExistence type="predicted"/>
<reference evidence="1" key="1">
    <citation type="submission" date="2018-06" db="EMBL/GenBank/DDBJ databases">
        <authorList>
            <person name="Zhirakovskaya E."/>
        </authorList>
    </citation>
    <scope>NUCLEOTIDE SEQUENCE</scope>
</reference>
<sequence length="156" mass="17691">MKITSSKYVLLTITLLVSIFFAACSVTNHPAQQNNSSQFTISPKKINIDQIITIRVPELHPLKISIQDPMGVWHVVHDSGEKVFILPEDEYVKARRIDVTPSKLTGISWINGKRFEGLVFGLPGEYLIYMADNLETEPDNTFHFMDKVFLNSTTTH</sequence>
<dbReference type="PROSITE" id="PS51257">
    <property type="entry name" value="PROKAR_LIPOPROTEIN"/>
    <property type="match status" value="1"/>
</dbReference>
<protein>
    <submittedName>
        <fullName evidence="1">Uncharacterized protein</fullName>
    </submittedName>
</protein>